<dbReference type="InterPro" id="IPR010021">
    <property type="entry name" value="PGPP1/Gep4"/>
</dbReference>
<dbReference type="InterPro" id="IPR036412">
    <property type="entry name" value="HAD-like_sf"/>
</dbReference>
<comment type="caution">
    <text evidence="1">The sequence shown here is derived from an EMBL/GenBank/DDBJ whole genome shotgun (WGS) entry which is preliminary data.</text>
</comment>
<proteinExistence type="predicted"/>
<protein>
    <recommendedName>
        <fullName evidence="3">Mitochondrial PGP phosphatase</fullName>
    </recommendedName>
</protein>
<keyword evidence="2" id="KW-1185">Reference proteome</keyword>
<dbReference type="NCBIfam" id="TIGR01662">
    <property type="entry name" value="HAD-SF-IIIA"/>
    <property type="match status" value="1"/>
</dbReference>
<dbReference type="InterPro" id="IPR023214">
    <property type="entry name" value="HAD_sf"/>
</dbReference>
<evidence type="ECO:0000313" key="1">
    <source>
        <dbReference type="EMBL" id="KAL3795946.1"/>
    </source>
</evidence>
<evidence type="ECO:0000313" key="2">
    <source>
        <dbReference type="Proteomes" id="UP001530400"/>
    </source>
</evidence>
<dbReference type="Proteomes" id="UP001530400">
    <property type="component" value="Unassembled WGS sequence"/>
</dbReference>
<dbReference type="PANTHER" id="PTHR19288:SF25">
    <property type="entry name" value="PHOSPHATIDYLGLYCEROPHOSPHATASE GEP4, MITOCHONDRIAL"/>
    <property type="match status" value="1"/>
</dbReference>
<gene>
    <name evidence="1" type="ORF">ACHAWO_004342</name>
</gene>
<dbReference type="SUPFAM" id="SSF56784">
    <property type="entry name" value="HAD-like"/>
    <property type="match status" value="1"/>
</dbReference>
<dbReference type="PANTHER" id="PTHR19288">
    <property type="entry name" value="4-NITROPHENYLPHOSPHATASE-RELATED"/>
    <property type="match status" value="1"/>
</dbReference>
<organism evidence="1 2">
    <name type="scientific">Cyclotella atomus</name>
    <dbReference type="NCBI Taxonomy" id="382360"/>
    <lineage>
        <taxon>Eukaryota</taxon>
        <taxon>Sar</taxon>
        <taxon>Stramenopiles</taxon>
        <taxon>Ochrophyta</taxon>
        <taxon>Bacillariophyta</taxon>
        <taxon>Coscinodiscophyceae</taxon>
        <taxon>Thalassiosirophycidae</taxon>
        <taxon>Stephanodiscales</taxon>
        <taxon>Stephanodiscaceae</taxon>
        <taxon>Cyclotella</taxon>
    </lineage>
</organism>
<dbReference type="AlphaFoldDB" id="A0ABD3Q8I6"/>
<dbReference type="EMBL" id="JALLPJ020000308">
    <property type="protein sequence ID" value="KAL3795946.1"/>
    <property type="molecule type" value="Genomic_DNA"/>
</dbReference>
<evidence type="ECO:0008006" key="3">
    <source>
        <dbReference type="Google" id="ProtNLM"/>
    </source>
</evidence>
<reference evidence="1 2" key="1">
    <citation type="submission" date="2024-10" db="EMBL/GenBank/DDBJ databases">
        <title>Updated reference genomes for cyclostephanoid diatoms.</title>
        <authorList>
            <person name="Roberts W.R."/>
            <person name="Alverson A.J."/>
        </authorList>
    </citation>
    <scope>NUCLEOTIDE SEQUENCE [LARGE SCALE GENOMIC DNA]</scope>
    <source>
        <strain evidence="1 2">AJA010-31</strain>
    </source>
</reference>
<accession>A0ABD3Q8I6</accession>
<dbReference type="Pfam" id="PF09419">
    <property type="entry name" value="PGP_phosphatase"/>
    <property type="match status" value="1"/>
</dbReference>
<name>A0ABD3Q8I6_9STRA</name>
<sequence>MVQSINLKALTTLASVVRRPYLAAPHVVVSNISEVNYQALRDHCNIKAVIFDKDNTLTAPYVNTIHPLAHPGLQSAVDTFGSHNVAILSNSAGTLDDTNHEDARQIEQQLGIPVILHTEKKPGGLSEVMQHFPDVKDPSELCMVGDRLLTDIVFGNLHGMLTVHTLPLCSGKENRGDNLVASWIRSAENKLMYGNWWGGRKMREKVPEHRWWKGEESCPLIVCREGEDELGSLLSNGGDEKKDEL</sequence>
<dbReference type="Gene3D" id="3.40.50.1000">
    <property type="entry name" value="HAD superfamily/HAD-like"/>
    <property type="match status" value="1"/>
</dbReference>
<dbReference type="InterPro" id="IPR006549">
    <property type="entry name" value="HAD-SF_hydro_IIIA"/>
</dbReference>
<dbReference type="InterPro" id="IPR027706">
    <property type="entry name" value="PGP_Pase"/>
</dbReference>
<dbReference type="NCBIfam" id="TIGR01668">
    <property type="entry name" value="YqeG_hyp_ppase"/>
    <property type="match status" value="1"/>
</dbReference>